<dbReference type="AlphaFoldDB" id="A0A538S821"/>
<evidence type="ECO:0000256" key="1">
    <source>
        <dbReference type="SAM" id="MobiDB-lite"/>
    </source>
</evidence>
<dbReference type="EMBL" id="VBOR01000108">
    <property type="protein sequence ID" value="TMQ47517.1"/>
    <property type="molecule type" value="Genomic_DNA"/>
</dbReference>
<organism evidence="2 3">
    <name type="scientific">Eiseniibacteriota bacterium</name>
    <dbReference type="NCBI Taxonomy" id="2212470"/>
    <lineage>
        <taxon>Bacteria</taxon>
        <taxon>Candidatus Eiseniibacteriota</taxon>
    </lineage>
</organism>
<feature type="region of interest" description="Disordered" evidence="1">
    <location>
        <begin position="1"/>
        <end position="28"/>
    </location>
</feature>
<name>A0A538S821_UNCEI</name>
<dbReference type="SUPFAM" id="SSF109854">
    <property type="entry name" value="DinB/YfiT-like putative metalloenzymes"/>
    <property type="match status" value="1"/>
</dbReference>
<proteinExistence type="predicted"/>
<dbReference type="Gene3D" id="1.20.120.450">
    <property type="entry name" value="dinb family like domain"/>
    <property type="match status" value="1"/>
</dbReference>
<comment type="caution">
    <text evidence="2">The sequence shown here is derived from an EMBL/GenBank/DDBJ whole genome shotgun (WGS) entry which is preliminary data.</text>
</comment>
<sequence length="185" mass="20601">MSPKESSKNNAARKKPAAKRSAAKAPDDARTFLRHSVATLAYRCGKATRGAPPEFAEFKAGPTTRTPIQILAHIGDLLDWALSQAEGKERWRNATPLPWEDEVKRFHAALKRFDTYLASKKTLHKPVERMFQGAIADSLTHTGQITMLRRLAGSHVRGENYSRADIRIGRVGADQSPPPERSEFD</sequence>
<protein>
    <recommendedName>
        <fullName evidence="4">DinB family protein</fullName>
    </recommendedName>
</protein>
<dbReference type="InterPro" id="IPR034660">
    <property type="entry name" value="DinB/YfiT-like"/>
</dbReference>
<evidence type="ECO:0000313" key="2">
    <source>
        <dbReference type="EMBL" id="TMQ47517.1"/>
    </source>
</evidence>
<dbReference type="Proteomes" id="UP000316292">
    <property type="component" value="Unassembled WGS sequence"/>
</dbReference>
<accession>A0A538S821</accession>
<gene>
    <name evidence="2" type="ORF">E6K71_09705</name>
</gene>
<evidence type="ECO:0000313" key="3">
    <source>
        <dbReference type="Proteomes" id="UP000316292"/>
    </source>
</evidence>
<feature type="compositionally biased region" description="Basic residues" evidence="1">
    <location>
        <begin position="11"/>
        <end position="22"/>
    </location>
</feature>
<reference evidence="2 3" key="1">
    <citation type="journal article" date="2019" name="Nat. Microbiol.">
        <title>Mediterranean grassland soil C-N compound turnover is dependent on rainfall and depth, and is mediated by genomically divergent microorganisms.</title>
        <authorList>
            <person name="Diamond S."/>
            <person name="Andeer P.F."/>
            <person name="Li Z."/>
            <person name="Crits-Christoph A."/>
            <person name="Burstein D."/>
            <person name="Anantharaman K."/>
            <person name="Lane K.R."/>
            <person name="Thomas B.C."/>
            <person name="Pan C."/>
            <person name="Northen T.R."/>
            <person name="Banfield J.F."/>
        </authorList>
    </citation>
    <scope>NUCLEOTIDE SEQUENCE [LARGE SCALE GENOMIC DNA]</scope>
    <source>
        <strain evidence="2">WS_1</strain>
    </source>
</reference>
<evidence type="ECO:0008006" key="4">
    <source>
        <dbReference type="Google" id="ProtNLM"/>
    </source>
</evidence>